<dbReference type="Proteomes" id="UP000010301">
    <property type="component" value="Unassembled WGS sequence"/>
</dbReference>
<dbReference type="PROSITE" id="PS01313">
    <property type="entry name" value="LIPB"/>
    <property type="match status" value="1"/>
</dbReference>
<feature type="binding site" evidence="5 8">
    <location>
        <begin position="151"/>
        <end position="153"/>
    </location>
    <ligand>
        <name>substrate</name>
    </ligand>
</feature>
<dbReference type="CDD" id="cd16444">
    <property type="entry name" value="LipB"/>
    <property type="match status" value="1"/>
</dbReference>
<dbReference type="PROSITE" id="PS51733">
    <property type="entry name" value="BPL_LPL_CATALYTIC"/>
    <property type="match status" value="1"/>
</dbReference>
<feature type="binding site" evidence="5 8">
    <location>
        <begin position="138"/>
        <end position="140"/>
    </location>
    <ligand>
        <name>substrate</name>
    </ligand>
</feature>
<keyword evidence="12" id="KW-1185">Reference proteome</keyword>
<dbReference type="NCBIfam" id="TIGR00214">
    <property type="entry name" value="lipB"/>
    <property type="match status" value="1"/>
</dbReference>
<comment type="miscellaneous">
    <text evidence="5">In the reaction, the free carboxyl group of octanoic acid is attached via an amide linkage to the epsilon-amino group of a specific lysine residue of lipoyl domains of lipoate-dependent enzymes.</text>
</comment>
<protein>
    <recommendedName>
        <fullName evidence="5 6">Octanoyltransferase</fullName>
        <ecNumber evidence="5 6">2.3.1.181</ecNumber>
    </recommendedName>
    <alternativeName>
        <fullName evidence="5">Lipoate-protein ligase B</fullName>
    </alternativeName>
    <alternativeName>
        <fullName evidence="5">Lipoyl/octanoyl transferase</fullName>
    </alternativeName>
    <alternativeName>
        <fullName evidence="5">Octanoyl-[acyl-carrier-protein]-protein N-octanoyltransferase</fullName>
    </alternativeName>
</protein>
<comment type="similarity">
    <text evidence="5 6">Belongs to the LipB family.</text>
</comment>
<feature type="site" description="Lowers pKa of active site Cys" evidence="5 9">
    <location>
        <position position="135"/>
    </location>
</feature>
<proteinExistence type="inferred from homology"/>
<feature type="domain" description="BPL/LPL catalytic" evidence="10">
    <location>
        <begin position="31"/>
        <end position="208"/>
    </location>
</feature>
<dbReference type="InterPro" id="IPR020605">
    <property type="entry name" value="Octanoyltransferase_CS"/>
</dbReference>
<comment type="catalytic activity">
    <reaction evidence="5 6">
        <text>octanoyl-[ACP] + L-lysyl-[protein] = N(6)-octanoyl-L-lysyl-[protein] + holo-[ACP] + H(+)</text>
        <dbReference type="Rhea" id="RHEA:17665"/>
        <dbReference type="Rhea" id="RHEA-COMP:9636"/>
        <dbReference type="Rhea" id="RHEA-COMP:9685"/>
        <dbReference type="Rhea" id="RHEA-COMP:9752"/>
        <dbReference type="Rhea" id="RHEA-COMP:9928"/>
        <dbReference type="ChEBI" id="CHEBI:15378"/>
        <dbReference type="ChEBI" id="CHEBI:29969"/>
        <dbReference type="ChEBI" id="CHEBI:64479"/>
        <dbReference type="ChEBI" id="CHEBI:78463"/>
        <dbReference type="ChEBI" id="CHEBI:78809"/>
        <dbReference type="EC" id="2.3.1.181"/>
    </reaction>
</comment>
<dbReference type="Pfam" id="PF21948">
    <property type="entry name" value="LplA-B_cat"/>
    <property type="match status" value="1"/>
</dbReference>
<comment type="pathway">
    <text evidence="1 5 6">Protein modification; protein lipoylation via endogenous pathway; protein N(6)-(lipoyl)lysine from octanoyl-[acyl-carrier-protein]: step 1/2.</text>
</comment>
<comment type="function">
    <text evidence="4 5 6">Catalyzes the transfer of endogenously produced octanoic acid from octanoyl-acyl-carrier-protein onto the lipoyl domains of lipoate-dependent enzymes. Lipoyl-ACP can also act as a substrate although octanoyl-ACP is likely to be the physiological substrate.</text>
</comment>
<dbReference type="GO" id="GO:0009249">
    <property type="term" value="P:protein lipoylation"/>
    <property type="evidence" value="ECO:0007669"/>
    <property type="project" value="InterPro"/>
</dbReference>
<organism evidence="11 12">
    <name type="scientific">Gleimia coleocanis DSM 15436</name>
    <dbReference type="NCBI Taxonomy" id="525245"/>
    <lineage>
        <taxon>Bacteria</taxon>
        <taxon>Bacillati</taxon>
        <taxon>Actinomycetota</taxon>
        <taxon>Actinomycetes</taxon>
        <taxon>Actinomycetales</taxon>
        <taxon>Actinomycetaceae</taxon>
        <taxon>Gleimia</taxon>
    </lineage>
</organism>
<comment type="subcellular location">
    <subcellularLocation>
        <location evidence="5">Cytoplasm</location>
    </subcellularLocation>
</comment>
<dbReference type="OrthoDB" id="9787061at2"/>
<dbReference type="NCBIfam" id="NF010925">
    <property type="entry name" value="PRK14345.1"/>
    <property type="match status" value="1"/>
</dbReference>
<keyword evidence="2 5" id="KW-0808">Transferase</keyword>
<dbReference type="UniPathway" id="UPA00538">
    <property type="reaction ID" value="UER00592"/>
</dbReference>
<dbReference type="Gene3D" id="3.30.930.10">
    <property type="entry name" value="Bira Bifunctional Protein, Domain 2"/>
    <property type="match status" value="1"/>
</dbReference>
<dbReference type="EMBL" id="ACFG01000004">
    <property type="protein sequence ID" value="EEH64274.1"/>
    <property type="molecule type" value="Genomic_DNA"/>
</dbReference>
<evidence type="ECO:0000256" key="8">
    <source>
        <dbReference type="PIRSR" id="PIRSR016262-2"/>
    </source>
</evidence>
<reference evidence="11 12" key="1">
    <citation type="submission" date="2009-01" db="EMBL/GenBank/DDBJ databases">
        <authorList>
            <person name="Qin X."/>
            <person name="Bachman B."/>
            <person name="Battles P."/>
            <person name="Bell A."/>
            <person name="Bess C."/>
            <person name="Bickham C."/>
            <person name="Chaboub L."/>
            <person name="Chen D."/>
            <person name="Coyle M."/>
            <person name="Deiros D.R."/>
            <person name="Dinh H."/>
            <person name="Forbes L."/>
            <person name="Fowler G."/>
            <person name="Francisco L."/>
            <person name="Fu Q."/>
            <person name="Gubbala S."/>
            <person name="Hale W."/>
            <person name="Han Y."/>
            <person name="Hemphill L."/>
            <person name="Highlander S.K."/>
            <person name="Hirani K."/>
            <person name="Hogues M."/>
            <person name="Jackson L."/>
            <person name="Jakkamsetti A."/>
            <person name="Javaid M."/>
            <person name="Jiang H."/>
            <person name="Korchina V."/>
            <person name="Kovar C."/>
            <person name="Lara F."/>
            <person name="Lee S."/>
            <person name="Mata R."/>
            <person name="Mathew T."/>
            <person name="Moen C."/>
            <person name="Morales K."/>
            <person name="Munidasa M."/>
            <person name="Nazareth L."/>
            <person name="Ngo R."/>
            <person name="Nguyen L."/>
            <person name="Okwuonu G."/>
            <person name="Ongeri F."/>
            <person name="Patil S."/>
            <person name="Petrosino J."/>
            <person name="Pham C."/>
            <person name="Pham P."/>
            <person name="Pu L.-L."/>
            <person name="Puazo M."/>
            <person name="Raj R."/>
            <person name="Reid J."/>
            <person name="Rouhana J."/>
            <person name="Saada N."/>
            <person name="Shang Y."/>
            <person name="Simmons D."/>
            <person name="Thornton R."/>
            <person name="Warren J."/>
            <person name="Weissenberger G."/>
            <person name="Zhang J."/>
            <person name="Zhang L."/>
            <person name="Zhou C."/>
            <person name="Zhu D."/>
            <person name="Muzny D."/>
            <person name="Worley K."/>
            <person name="Gibbs R."/>
        </authorList>
    </citation>
    <scope>NUCLEOTIDE SEQUENCE [LARGE SCALE GENOMIC DNA]</scope>
    <source>
        <strain evidence="11 12">DSM 15436</strain>
    </source>
</reference>
<dbReference type="RefSeq" id="WP_006547008.1">
    <property type="nucleotide sequence ID" value="NZ_DS999545.1"/>
</dbReference>
<feature type="active site" description="Acyl-thioester intermediate" evidence="5 7">
    <location>
        <position position="170"/>
    </location>
</feature>
<evidence type="ECO:0000256" key="9">
    <source>
        <dbReference type="PIRSR" id="PIRSR016262-3"/>
    </source>
</evidence>
<dbReference type="EC" id="2.3.1.181" evidence="5 6"/>
<comment type="caution">
    <text evidence="11">The sequence shown here is derived from an EMBL/GenBank/DDBJ whole genome shotgun (WGS) entry which is preliminary data.</text>
</comment>
<dbReference type="GO" id="GO:0033819">
    <property type="term" value="F:lipoyl(octanoyl) transferase activity"/>
    <property type="evidence" value="ECO:0007669"/>
    <property type="project" value="UniProtKB-EC"/>
</dbReference>
<evidence type="ECO:0000313" key="11">
    <source>
        <dbReference type="EMBL" id="EEH64274.1"/>
    </source>
</evidence>
<evidence type="ECO:0000256" key="1">
    <source>
        <dbReference type="ARBA" id="ARBA00004821"/>
    </source>
</evidence>
<evidence type="ECO:0000256" key="5">
    <source>
        <dbReference type="HAMAP-Rule" id="MF_00013"/>
    </source>
</evidence>
<dbReference type="AlphaFoldDB" id="C0VXX1"/>
<evidence type="ECO:0000256" key="6">
    <source>
        <dbReference type="PIRNR" id="PIRNR016262"/>
    </source>
</evidence>
<keyword evidence="3 5" id="KW-0012">Acyltransferase</keyword>
<dbReference type="HOGENOM" id="CLU_035168_2_2_11"/>
<dbReference type="InterPro" id="IPR000544">
    <property type="entry name" value="Octanoyltransferase"/>
</dbReference>
<gene>
    <name evidence="5 11" type="primary">lipB</name>
    <name evidence="11" type="ORF">HMPREF0044_0011</name>
</gene>
<dbReference type="SUPFAM" id="SSF55681">
    <property type="entry name" value="Class II aaRS and biotin synthetases"/>
    <property type="match status" value="1"/>
</dbReference>
<evidence type="ECO:0000256" key="7">
    <source>
        <dbReference type="PIRSR" id="PIRSR016262-1"/>
    </source>
</evidence>
<dbReference type="GO" id="GO:0005737">
    <property type="term" value="C:cytoplasm"/>
    <property type="evidence" value="ECO:0007669"/>
    <property type="project" value="UniProtKB-SubCell"/>
</dbReference>
<dbReference type="PANTHER" id="PTHR10993">
    <property type="entry name" value="OCTANOYLTRANSFERASE"/>
    <property type="match status" value="1"/>
</dbReference>
<evidence type="ECO:0000259" key="10">
    <source>
        <dbReference type="PROSITE" id="PS51733"/>
    </source>
</evidence>
<accession>C0VXX1</accession>
<evidence type="ECO:0000256" key="3">
    <source>
        <dbReference type="ARBA" id="ARBA00023315"/>
    </source>
</evidence>
<dbReference type="InterPro" id="IPR004143">
    <property type="entry name" value="BPL_LPL_catalytic"/>
</dbReference>
<dbReference type="PIRSF" id="PIRSF016262">
    <property type="entry name" value="LPLase"/>
    <property type="match status" value="1"/>
</dbReference>
<dbReference type="STRING" id="525245.HMPREF0044_0011"/>
<sequence>MRQLNLLSNGYTPYLEGDRIQRETFQKVRDREVDDTLIIVEFEPTYTAGRRTKPEDILNTDLPVIEVDRGGSVTWHGPGQLVIYPIVRLGEPVDRIKYIRAVEAAVVEAIRDTWNLPVEIIEGRAGVWMRNPDRKICALGLKVAQNTTMHGLALNLYPNFDNAFTGIIPCGLNDAGVTSLQQEGITTTLQEAADALVKKLNEHLRPLLWATVGDQLDASAQIQQTPSQTGKEA</sequence>
<evidence type="ECO:0000313" key="12">
    <source>
        <dbReference type="Proteomes" id="UP000010301"/>
    </source>
</evidence>
<name>C0VXX1_9ACTO</name>
<dbReference type="HAMAP" id="MF_00013">
    <property type="entry name" value="LipB"/>
    <property type="match status" value="1"/>
</dbReference>
<evidence type="ECO:0000256" key="2">
    <source>
        <dbReference type="ARBA" id="ARBA00022679"/>
    </source>
</evidence>
<dbReference type="InterPro" id="IPR045864">
    <property type="entry name" value="aa-tRNA-synth_II/BPL/LPL"/>
</dbReference>
<dbReference type="PANTHER" id="PTHR10993:SF7">
    <property type="entry name" value="LIPOYLTRANSFERASE 2, MITOCHONDRIAL-RELATED"/>
    <property type="match status" value="1"/>
</dbReference>
<keyword evidence="5" id="KW-0963">Cytoplasm</keyword>
<feature type="binding site" evidence="5 8">
    <location>
        <begin position="69"/>
        <end position="76"/>
    </location>
    <ligand>
        <name>substrate</name>
    </ligand>
</feature>
<dbReference type="eggNOG" id="COG0321">
    <property type="taxonomic scope" value="Bacteria"/>
</dbReference>
<evidence type="ECO:0000256" key="4">
    <source>
        <dbReference type="ARBA" id="ARBA00024732"/>
    </source>
</evidence>